<evidence type="ECO:0000313" key="3">
    <source>
        <dbReference type="EMBL" id="MEQ2439725.1"/>
    </source>
</evidence>
<accession>A0ABV1DZ30</accession>
<organism evidence="3 4">
    <name type="scientific">Solibaculum intestinale</name>
    <dbReference type="NCBI Taxonomy" id="3133165"/>
    <lineage>
        <taxon>Bacteria</taxon>
        <taxon>Bacillati</taxon>
        <taxon>Bacillota</taxon>
        <taxon>Clostridia</taxon>
        <taxon>Eubacteriales</taxon>
        <taxon>Oscillospiraceae</taxon>
        <taxon>Solibaculum</taxon>
    </lineage>
</organism>
<comment type="caution">
    <text evidence="3">The sequence shown here is derived from an EMBL/GenBank/DDBJ whole genome shotgun (WGS) entry which is preliminary data.</text>
</comment>
<reference evidence="3 4" key="1">
    <citation type="submission" date="2024-03" db="EMBL/GenBank/DDBJ databases">
        <title>Human intestinal bacterial collection.</title>
        <authorList>
            <person name="Pauvert C."/>
            <person name="Hitch T.C.A."/>
            <person name="Clavel T."/>
        </authorList>
    </citation>
    <scope>NUCLEOTIDE SEQUENCE [LARGE SCALE GENOMIC DNA]</scope>
    <source>
        <strain evidence="3 4">CLA-JM-H44</strain>
    </source>
</reference>
<feature type="domain" description="DUF2726" evidence="2">
    <location>
        <begin position="67"/>
        <end position="185"/>
    </location>
</feature>
<evidence type="ECO:0000256" key="1">
    <source>
        <dbReference type="SAM" id="Phobius"/>
    </source>
</evidence>
<dbReference type="EMBL" id="JBBMFD010000002">
    <property type="protein sequence ID" value="MEQ2439725.1"/>
    <property type="molecule type" value="Genomic_DNA"/>
</dbReference>
<evidence type="ECO:0000313" key="4">
    <source>
        <dbReference type="Proteomes" id="UP001489509"/>
    </source>
</evidence>
<dbReference type="InterPro" id="IPR024402">
    <property type="entry name" value="DUF2726"/>
</dbReference>
<name>A0ABV1DZ30_9FIRM</name>
<dbReference type="Pfam" id="PF10881">
    <property type="entry name" value="DUF2726"/>
    <property type="match status" value="1"/>
</dbReference>
<gene>
    <name evidence="3" type="ORF">WMO26_02670</name>
</gene>
<keyword evidence="1" id="KW-0812">Transmembrane</keyword>
<dbReference type="Proteomes" id="UP001489509">
    <property type="component" value="Unassembled WGS sequence"/>
</dbReference>
<evidence type="ECO:0000259" key="2">
    <source>
        <dbReference type="Pfam" id="PF10881"/>
    </source>
</evidence>
<proteinExistence type="predicted"/>
<keyword evidence="4" id="KW-1185">Reference proteome</keyword>
<keyword evidence="1" id="KW-0472">Membrane</keyword>
<protein>
    <submittedName>
        <fullName evidence="3">DUF2726 domain-containing protein</fullName>
    </submittedName>
</protein>
<sequence length="199" mass="23416">MQTLELWWDALGGVLPLLFFFLLLGVLAVILLVSLPPVFRRRRERRQEEEEAYDLGLRTLPYEVNRDFLTPAERRFFLALQTYIDGRLALFAKVNLRDVFKVSRSAGQETLSYFNRINRKHVDFLLCDRKTFLPLCGVELDDSTHQRAERKERDKLVDRVYDNAGLPLWHAAIEKEYTYAYFEEALGFLFEDEEGEDGE</sequence>
<feature type="transmembrane region" description="Helical" evidence="1">
    <location>
        <begin position="14"/>
        <end position="39"/>
    </location>
</feature>
<dbReference type="RefSeq" id="WP_349217987.1">
    <property type="nucleotide sequence ID" value="NZ_JBBMFD010000002.1"/>
</dbReference>
<keyword evidence="1" id="KW-1133">Transmembrane helix</keyword>